<dbReference type="PANTHER" id="PTHR34773:SF1">
    <property type="entry name" value="FLAGELLAR SECRETION CHAPERONE FLIS"/>
    <property type="match status" value="1"/>
</dbReference>
<evidence type="ECO:0000256" key="4">
    <source>
        <dbReference type="ARBA" id="ARBA00022795"/>
    </source>
</evidence>
<dbReference type="InterPro" id="IPR036584">
    <property type="entry name" value="FliS_sf"/>
</dbReference>
<dbReference type="OrthoDB" id="1524959at2"/>
<dbReference type="Pfam" id="PF02561">
    <property type="entry name" value="FliS"/>
    <property type="match status" value="1"/>
</dbReference>
<name>A0A398CRS8_9BACL</name>
<sequence length="126" mass="14715">MLQPAVNSYKHNQVETAPPEDLTLMLYNGAIMFVKRAKQAIEKKDLNHAHHYNTRVQDIVDELIITLDRKYPISEQLLALYDYLKRRLIEANVSKEIAVLDEVEGFLSEFRDTWKQAMVLARSQKQ</sequence>
<dbReference type="GO" id="GO:0044780">
    <property type="term" value="P:bacterial-type flagellum assembly"/>
    <property type="evidence" value="ECO:0007669"/>
    <property type="project" value="InterPro"/>
</dbReference>
<accession>A0A398CRS8</accession>
<dbReference type="Gene3D" id="1.20.120.340">
    <property type="entry name" value="Flagellar protein FliS"/>
    <property type="match status" value="1"/>
</dbReference>
<dbReference type="AlphaFoldDB" id="A0A398CRS8"/>
<evidence type="ECO:0000256" key="2">
    <source>
        <dbReference type="ARBA" id="ARBA00008787"/>
    </source>
</evidence>
<dbReference type="EMBL" id="QXJM01000039">
    <property type="protein sequence ID" value="RIE02071.1"/>
    <property type="molecule type" value="Genomic_DNA"/>
</dbReference>
<keyword evidence="5" id="KW-0143">Chaperone</keyword>
<evidence type="ECO:0000256" key="5">
    <source>
        <dbReference type="ARBA" id="ARBA00023186"/>
    </source>
</evidence>
<dbReference type="Proteomes" id="UP000266340">
    <property type="component" value="Unassembled WGS sequence"/>
</dbReference>
<keyword evidence="8" id="KW-1185">Reference proteome</keyword>
<keyword evidence="7" id="KW-0282">Flagellum</keyword>
<keyword evidence="4 6" id="KW-1005">Bacterial flagellum biogenesis</keyword>
<dbReference type="RefSeq" id="WP_119150111.1">
    <property type="nucleotide sequence ID" value="NZ_JBHSOV010000009.1"/>
</dbReference>
<protein>
    <recommendedName>
        <fullName evidence="6">Flagellar secretion chaperone FliS</fullName>
    </recommendedName>
</protein>
<evidence type="ECO:0000256" key="1">
    <source>
        <dbReference type="ARBA" id="ARBA00004514"/>
    </source>
</evidence>
<keyword evidence="3 6" id="KW-0963">Cytoplasm</keyword>
<evidence type="ECO:0000313" key="7">
    <source>
        <dbReference type="EMBL" id="RIE02071.1"/>
    </source>
</evidence>
<reference evidence="7 8" key="1">
    <citation type="submission" date="2018-09" db="EMBL/GenBank/DDBJ databases">
        <title>Cohnella cavernae sp. nov., isolated from a karst cave.</title>
        <authorList>
            <person name="Zhu H."/>
        </authorList>
    </citation>
    <scope>NUCLEOTIDE SEQUENCE [LARGE SCALE GENOMIC DNA]</scope>
    <source>
        <strain evidence="7 8">K2E09-144</strain>
    </source>
</reference>
<keyword evidence="7" id="KW-0969">Cilium</keyword>
<evidence type="ECO:0000256" key="6">
    <source>
        <dbReference type="PIRNR" id="PIRNR039090"/>
    </source>
</evidence>
<comment type="subcellular location">
    <subcellularLocation>
        <location evidence="1 6">Cytoplasm</location>
        <location evidence="1 6">Cytosol</location>
    </subcellularLocation>
</comment>
<proteinExistence type="inferred from homology"/>
<dbReference type="CDD" id="cd16098">
    <property type="entry name" value="FliS"/>
    <property type="match status" value="1"/>
</dbReference>
<dbReference type="SUPFAM" id="SSF101116">
    <property type="entry name" value="Flagellar export chaperone FliS"/>
    <property type="match status" value="1"/>
</dbReference>
<dbReference type="GO" id="GO:0071973">
    <property type="term" value="P:bacterial-type flagellum-dependent cell motility"/>
    <property type="evidence" value="ECO:0007669"/>
    <property type="project" value="TreeGrafter"/>
</dbReference>
<gene>
    <name evidence="7" type="primary">fliS</name>
    <name evidence="7" type="ORF">D3H35_15010</name>
</gene>
<organism evidence="7 8">
    <name type="scientific">Cohnella faecalis</name>
    <dbReference type="NCBI Taxonomy" id="2315694"/>
    <lineage>
        <taxon>Bacteria</taxon>
        <taxon>Bacillati</taxon>
        <taxon>Bacillota</taxon>
        <taxon>Bacilli</taxon>
        <taxon>Bacillales</taxon>
        <taxon>Paenibacillaceae</taxon>
        <taxon>Cohnella</taxon>
    </lineage>
</organism>
<dbReference type="InterPro" id="IPR003713">
    <property type="entry name" value="FliS"/>
</dbReference>
<evidence type="ECO:0000256" key="3">
    <source>
        <dbReference type="ARBA" id="ARBA00022490"/>
    </source>
</evidence>
<comment type="caution">
    <text evidence="7">The sequence shown here is derived from an EMBL/GenBank/DDBJ whole genome shotgun (WGS) entry which is preliminary data.</text>
</comment>
<dbReference type="GO" id="GO:0005829">
    <property type="term" value="C:cytosol"/>
    <property type="evidence" value="ECO:0007669"/>
    <property type="project" value="UniProtKB-SubCell"/>
</dbReference>
<keyword evidence="7" id="KW-0966">Cell projection</keyword>
<evidence type="ECO:0000313" key="8">
    <source>
        <dbReference type="Proteomes" id="UP000266340"/>
    </source>
</evidence>
<dbReference type="PIRSF" id="PIRSF039090">
    <property type="entry name" value="Flis"/>
    <property type="match status" value="1"/>
</dbReference>
<dbReference type="NCBIfam" id="TIGR00208">
    <property type="entry name" value="fliS"/>
    <property type="match status" value="1"/>
</dbReference>
<dbReference type="PANTHER" id="PTHR34773">
    <property type="entry name" value="FLAGELLAR SECRETION CHAPERONE FLIS"/>
    <property type="match status" value="1"/>
</dbReference>
<comment type="similarity">
    <text evidence="2 6">Belongs to the FliS family.</text>
</comment>